<comment type="caution">
    <text evidence="2">The sequence shown here is derived from an EMBL/GenBank/DDBJ whole genome shotgun (WGS) entry which is preliminary data.</text>
</comment>
<evidence type="ECO:0000313" key="3">
    <source>
        <dbReference type="Proteomes" id="UP000315496"/>
    </source>
</evidence>
<reference evidence="2 3" key="1">
    <citation type="submission" date="2019-05" db="EMBL/GenBank/DDBJ databases">
        <title>The compact genome of Giardia muris reveals important steps in the evolution of intestinal protozoan parasites.</title>
        <authorList>
            <person name="Xu F."/>
            <person name="Jimenez-Gonzalez A."/>
            <person name="Einarsson E."/>
            <person name="Astvaldsson A."/>
            <person name="Peirasmaki D."/>
            <person name="Eckmann L."/>
            <person name="Andersson J.O."/>
            <person name="Svard S.G."/>
            <person name="Jerlstrom-Hultqvist J."/>
        </authorList>
    </citation>
    <scope>NUCLEOTIDE SEQUENCE [LARGE SCALE GENOMIC DNA]</scope>
    <source>
        <strain evidence="2 3">Roberts-Thomson</strain>
    </source>
</reference>
<dbReference type="SUPFAM" id="SSF47473">
    <property type="entry name" value="EF-hand"/>
    <property type="match status" value="1"/>
</dbReference>
<evidence type="ECO:0000256" key="1">
    <source>
        <dbReference type="SAM" id="MobiDB-lite"/>
    </source>
</evidence>
<evidence type="ECO:0008006" key="4">
    <source>
        <dbReference type="Google" id="ProtNLM"/>
    </source>
</evidence>
<dbReference type="EMBL" id="VDLU01000001">
    <property type="protein sequence ID" value="TNJ29334.1"/>
    <property type="molecule type" value="Genomic_DNA"/>
</dbReference>
<keyword evidence="3" id="KW-1185">Reference proteome</keyword>
<dbReference type="Proteomes" id="UP000315496">
    <property type="component" value="Chromosome 1"/>
</dbReference>
<proteinExistence type="predicted"/>
<protein>
    <recommendedName>
        <fullName evidence="4">Actin related protein</fullName>
    </recommendedName>
</protein>
<dbReference type="Gene3D" id="1.10.238.10">
    <property type="entry name" value="EF-hand"/>
    <property type="match status" value="1"/>
</dbReference>
<dbReference type="InterPro" id="IPR011992">
    <property type="entry name" value="EF-hand-dom_pair"/>
</dbReference>
<gene>
    <name evidence="2" type="ORF">GMRT_10979</name>
</gene>
<organism evidence="2 3">
    <name type="scientific">Giardia muris</name>
    <dbReference type="NCBI Taxonomy" id="5742"/>
    <lineage>
        <taxon>Eukaryota</taxon>
        <taxon>Metamonada</taxon>
        <taxon>Diplomonadida</taxon>
        <taxon>Hexamitidae</taxon>
        <taxon>Giardiinae</taxon>
        <taxon>Giardia</taxon>
    </lineage>
</organism>
<sequence length="927" mass="100663">MARPLVSMHAHSGTILRGADDADKELSEAIMASCQGYSEAFRKFFTPYDKSGEGLLNELVFRRIVRGLGIHGPTDALNRAIETATDPHTGMVSYDRFLAQFSFKGDAPPEGASTTNSYVHTRILGSHTSAADSSVEMSRTRSAVYGDYTGVVDDRAIAGAPSERTDYNLQAELKKEGAAQKAREDALGTELGVSLKLIATQIAQKGSCVKVFRTKFDRGHNGSITRQQFLLGVRYLGIPSDLVSNEDIDEIYNAFCSADGTLSVFEFETLVHAGEEGKVLTRMVQDRQARSTRDARHDVAVLLESGKDLGASRGERRPLRREGSAVNIGSMHASELGASTTANVGASVNASKAIGAAASSMQANLLRFSEDQILAAIKRRIASICTNKFSSFGDCMANAQDYNRKVTPESLRKFIVAQAPELCPEYAEKLLGSLVTQEKLRQYANSLGVNAADISPTVVASQPDPSHISAVVFNELYKLPGAADSGKQRLDEEIWAAVTLVSTTEAHVVSKAALQQSLAHHQRNQYQCVDDPPTPLELSTTAPLSRSRAQSRAAFATDPNAYFNADAPDAFSDYTQYKNDPAGGGTPSGRRLRQSMQRMDMLASSQTPLGVSGADRSAELHKIRLQLIDAMNGRKTALAEAVALAATQAHDPAAFRDYLYDFTRESLTPHQVQYVLDGAVDGATGRIDRYVVLRNLRLDRDYSGDVSASVQPRKADFLSNDMVCMSAVREKMQGLTEKHETYSKTQRDAAARKQHSSIMDHVGDLTEADLAARSLRAPSTGPIPRHMDSSGFSNVIYDMEKHVTDEYEQCLQEATDSVVRGNRRRAPDSATRQTGSLMVSGGGICSTRDSQLAENEAKIRRVRNTQRLVSAHGTPSDVTHRHGKAMVGTRSQLGESVGAQLQAIDAEYLLDYQENLSGGARSTAFEV</sequence>
<evidence type="ECO:0000313" key="2">
    <source>
        <dbReference type="EMBL" id="TNJ29334.1"/>
    </source>
</evidence>
<accession>A0A4Z1STZ7</accession>
<dbReference type="AlphaFoldDB" id="A0A4Z1STZ7"/>
<feature type="region of interest" description="Disordered" evidence="1">
    <location>
        <begin position="820"/>
        <end position="843"/>
    </location>
</feature>
<dbReference type="OrthoDB" id="10250890at2759"/>
<name>A0A4Z1STZ7_GIAMU</name>
<dbReference type="VEuPathDB" id="GiardiaDB:GMRT_10979"/>